<protein>
    <submittedName>
        <fullName evidence="3">Trk system potassium uptake protein TrkA</fullName>
    </submittedName>
</protein>
<dbReference type="EMBL" id="JACHMC010000001">
    <property type="protein sequence ID" value="MBB4882055.1"/>
    <property type="molecule type" value="Genomic_DNA"/>
</dbReference>
<dbReference type="GO" id="GO:0008324">
    <property type="term" value="F:monoatomic cation transmembrane transporter activity"/>
    <property type="evidence" value="ECO:0007669"/>
    <property type="project" value="InterPro"/>
</dbReference>
<dbReference type="Pfam" id="PF02254">
    <property type="entry name" value="TrkA_N"/>
    <property type="match status" value="1"/>
</dbReference>
<dbReference type="InterPro" id="IPR050721">
    <property type="entry name" value="Trk_Ktr_HKT_K-transport"/>
</dbReference>
<dbReference type="PANTHER" id="PTHR43833:SF7">
    <property type="entry name" value="KTR SYSTEM POTASSIUM UPTAKE PROTEIN C"/>
    <property type="match status" value="1"/>
</dbReference>
<comment type="caution">
    <text evidence="3">The sequence shown here is derived from an EMBL/GenBank/DDBJ whole genome shotgun (WGS) entry which is preliminary data.</text>
</comment>
<dbReference type="GO" id="GO:0006813">
    <property type="term" value="P:potassium ion transport"/>
    <property type="evidence" value="ECO:0007669"/>
    <property type="project" value="InterPro"/>
</dbReference>
<dbReference type="InterPro" id="IPR003148">
    <property type="entry name" value="RCK_N"/>
</dbReference>
<proteinExistence type="predicted"/>
<dbReference type="RefSeq" id="WP_135029742.1">
    <property type="nucleotide sequence ID" value="NZ_BMLA01000003.1"/>
</dbReference>
<gene>
    <name evidence="3" type="ORF">BJ976_000406</name>
</gene>
<dbReference type="PROSITE" id="PS51202">
    <property type="entry name" value="RCK_C"/>
    <property type="match status" value="1"/>
</dbReference>
<organism evidence="3 4">
    <name type="scientific">Micrococcus flavus</name>
    <dbReference type="NCBI Taxonomy" id="384602"/>
    <lineage>
        <taxon>Bacteria</taxon>
        <taxon>Bacillati</taxon>
        <taxon>Actinomycetota</taxon>
        <taxon>Actinomycetes</taxon>
        <taxon>Micrococcales</taxon>
        <taxon>Micrococcaceae</taxon>
        <taxon>Micrococcus</taxon>
    </lineage>
</organism>
<dbReference type="OrthoDB" id="9776294at2"/>
<dbReference type="AlphaFoldDB" id="A0A4Y8X1B2"/>
<evidence type="ECO:0000313" key="4">
    <source>
        <dbReference type="Proteomes" id="UP000560081"/>
    </source>
</evidence>
<dbReference type="InterPro" id="IPR036721">
    <property type="entry name" value="RCK_C_sf"/>
</dbReference>
<evidence type="ECO:0000259" key="1">
    <source>
        <dbReference type="PROSITE" id="PS51201"/>
    </source>
</evidence>
<name>A0A4Y8X1B2_9MICC</name>
<evidence type="ECO:0000259" key="2">
    <source>
        <dbReference type="PROSITE" id="PS51202"/>
    </source>
</evidence>
<dbReference type="Gene3D" id="3.30.70.1450">
    <property type="entry name" value="Regulator of K+ conductance, C-terminal domain"/>
    <property type="match status" value="1"/>
</dbReference>
<dbReference type="InterPro" id="IPR036291">
    <property type="entry name" value="NAD(P)-bd_dom_sf"/>
</dbReference>
<feature type="domain" description="RCK C-terminal" evidence="2">
    <location>
        <begin position="142"/>
        <end position="224"/>
    </location>
</feature>
<dbReference type="Proteomes" id="UP000560081">
    <property type="component" value="Unassembled WGS sequence"/>
</dbReference>
<accession>A0A4Y8X1B2</accession>
<reference evidence="3 4" key="1">
    <citation type="submission" date="2020-08" db="EMBL/GenBank/DDBJ databases">
        <title>Sequencing the genomes of 1000 actinobacteria strains.</title>
        <authorList>
            <person name="Klenk H.-P."/>
        </authorList>
    </citation>
    <scope>NUCLEOTIDE SEQUENCE [LARGE SCALE GENOMIC DNA]</scope>
    <source>
        <strain evidence="3 4">DSM 19079</strain>
    </source>
</reference>
<sequence>MADQQRTDPNAPVLVIGLGRFGAATAQELVAQGREVLAIERDPGLVQRFAPVLTHIVEADATDPEALRQLGAQDFAMAVVGVGTSIEASVLITANLVDLEIPHIWVKAISDAHGTILQRIGAQHIIFPEKDAGVRAAHLVNGRMLDFIEFDDDFAIVKMFPPSETVGFTLAESNVRQKYGVTIVGVKTPGEDFTYAQPFTRVGPRDTLIVSGHTDLIDRFAARP</sequence>
<feature type="domain" description="RCK N-terminal" evidence="1">
    <location>
        <begin position="10"/>
        <end position="126"/>
    </location>
</feature>
<evidence type="ECO:0000313" key="3">
    <source>
        <dbReference type="EMBL" id="MBB4882055.1"/>
    </source>
</evidence>
<dbReference type="InterPro" id="IPR006037">
    <property type="entry name" value="RCK_C"/>
</dbReference>
<dbReference type="SUPFAM" id="SSF116726">
    <property type="entry name" value="TrkA C-terminal domain-like"/>
    <property type="match status" value="1"/>
</dbReference>
<keyword evidence="4" id="KW-1185">Reference proteome</keyword>
<dbReference type="PROSITE" id="PS51201">
    <property type="entry name" value="RCK_N"/>
    <property type="match status" value="1"/>
</dbReference>
<dbReference type="Pfam" id="PF02080">
    <property type="entry name" value="TrkA_C"/>
    <property type="match status" value="1"/>
</dbReference>
<dbReference type="PANTHER" id="PTHR43833">
    <property type="entry name" value="POTASSIUM CHANNEL PROTEIN 2-RELATED-RELATED"/>
    <property type="match status" value="1"/>
</dbReference>
<dbReference type="SUPFAM" id="SSF51735">
    <property type="entry name" value="NAD(P)-binding Rossmann-fold domains"/>
    <property type="match status" value="1"/>
</dbReference>
<dbReference type="Gene3D" id="3.40.50.720">
    <property type="entry name" value="NAD(P)-binding Rossmann-like Domain"/>
    <property type="match status" value="1"/>
</dbReference>